<dbReference type="TAIR" id="AT4G32160"/>
<dbReference type="EMBL" id="AL021811">
    <property type="protein sequence ID" value="CAA16974.1"/>
    <property type="molecule type" value="Genomic_DNA"/>
</dbReference>
<sequence length="117" mass="13211">MDGNGNFVDDSTTISDVLRLLSISDDQIEEAQLLSGFDENAAAEDIDKTLSMDTETRIMEDELRKILANIFVENAKLRKQVNSAMLRALQKDVKTTEDVNEENSDEKDEASRETLKR</sequence>
<accession>Q7FKN1</accession>
<gene>
    <name evidence="2" type="primary">F10M6.200</name>
</gene>
<dbReference type="GO" id="GO:0015031">
    <property type="term" value="P:protein transport"/>
    <property type="evidence" value="ECO:0007669"/>
    <property type="project" value="InterPro"/>
</dbReference>
<reference key="3">
    <citation type="journal article" date="1999" name="Nature">
        <title>Sequence and analysis of chromosome 4 of the plant Arabidopsis thaliana.</title>
        <authorList>
            <consortium name="EU"/>
            <consortium name="CSHL and WU Arabidopsis Sequencing Project"/>
            <person name="Mayer K."/>
            <person name="Schuller C."/>
            <person name="Wambutt R."/>
            <person name="Murphy G."/>
            <person name="Volckaert G."/>
            <person name="Pohl T."/>
            <person name="Dusterhoft A."/>
            <person name="Stiekema W."/>
            <person name="Entian K.D."/>
            <person name="Terryn N."/>
            <person name="Harris B."/>
            <person name="Ansorge W."/>
            <person name="Brandt P."/>
            <person name="Grivell L."/>
            <person name="Rieger M."/>
            <person name="Weichselgartner M."/>
            <person name="de Simone V."/>
            <person name="Obermaier B."/>
            <person name="Mache R."/>
            <person name="Muller M."/>
            <person name="Kreis M."/>
            <person name="Delseny M."/>
            <person name="Puigdomenech P."/>
            <person name="Watson M."/>
            <person name="Schmidtheini T."/>
            <person name="Reichert B."/>
            <person name="Portatelle D."/>
            <person name="Perez-Alonso M."/>
            <person name="Boutry M."/>
            <person name="Bancroft I."/>
            <person name="Vos P."/>
            <person name="Hoheisel J."/>
            <person name="Zimmermann W."/>
            <person name="Wedler H."/>
            <person name="Ridley P."/>
            <person name="Langham S.A."/>
            <person name="McCullagh B."/>
            <person name="Bilham L."/>
            <person name="Robben J."/>
            <person name="Van der Schueren J."/>
            <person name="Grymonprez B."/>
            <person name="Chuang Y.J."/>
            <person name="Vandenbussche F."/>
            <person name="Braeken M."/>
            <person name="Weltjens I."/>
            <person name="Voet M."/>
            <person name="Bastiaens I."/>
            <person name="Aert R."/>
            <person name="Defoor E."/>
            <person name="Weitzenegger T."/>
            <person name="Bothe G."/>
            <person name="Ramsperger U."/>
            <person name="Hilbert H."/>
            <person name="Braun M."/>
            <person name="Holzer E."/>
            <person name="Brandt A."/>
            <person name="Peters S."/>
            <person name="van Staveren M."/>
            <person name="Dirske W."/>
            <person name="Mooijman P."/>
            <person name="Klein Lankhorst R."/>
            <person name="Rose M."/>
            <person name="Hauf J."/>
            <person name="Kotter P."/>
            <person name="Berneiser S."/>
            <person name="Hempel S."/>
            <person name="Feldpausch M."/>
            <person name="Lamberth S."/>
            <person name="Van den Daele H."/>
            <person name="De Keyser A."/>
            <person name="Buysshaert C."/>
            <person name="Gielen J."/>
            <person name="Villarroel R."/>
            <person name="De Clercq R."/>
            <person name="Van Montagu M."/>
            <person name="Rogers J."/>
            <person name="Cronin A."/>
            <person name="Quail M."/>
            <person name="Bray-Allen S."/>
            <person name="Clark L."/>
            <person name="Doggett J."/>
            <person name="Hall S."/>
            <person name="Kay M."/>
            <person name="Lennard N."/>
            <person name="McLay K."/>
            <person name="Mayes R."/>
            <person name="Pettett A."/>
            <person name="Rajandream M.A."/>
            <person name="Lyne M."/>
            <person name="Benes V."/>
            <person name="Rechmann S."/>
            <person name="Borkova D."/>
            <person name="Blocker H."/>
            <person name="Scharfe M."/>
            <person name="Grimm M."/>
            <person name="Lohnert T.H."/>
            <person name="Dose S."/>
            <person name="de Haan M."/>
            <person name="Maarse A."/>
            <person name="Schafer M."/>
            <person name="Muller-Auer S."/>
            <person name="Gabel C."/>
            <person name="Fuchs M."/>
            <person name="Fartmann B."/>
            <person name="Granderath K."/>
            <person name="Dauner D."/>
            <person name="Herzl A."/>
            <person name="Neumann S."/>
            <person name="Argiriou A."/>
            <person name="Vitale D."/>
            <person name="Liguori R."/>
            <person name="Piravandi E."/>
            <person name="Massenet O."/>
            <person name="Quigley F."/>
            <person name="Clabauld G."/>
            <person name="Mundlein A."/>
            <person name="Felber R."/>
            <person name="Schnabl S."/>
            <person name="Hiller R."/>
            <person name="Schmidt W."/>
            <person name="Lecharny A."/>
            <person name="Aubourg S."/>
            <person name="Chefdor F."/>
            <person name="Cooke R."/>
            <person name="Berger C."/>
            <person name="Montfort A."/>
            <person name="Casacuberta E."/>
            <person name="Gibbons T."/>
            <person name="Weber N."/>
            <person name="Vandenbol M."/>
            <person name="Bargues M."/>
            <person name="Terol J."/>
            <person name="Torres A."/>
            <person name="Perez-Perez A."/>
            <person name="Purnelle B."/>
            <person name="Bent E."/>
            <person name="Johnson S."/>
            <person name="Tacon D."/>
            <person name="Jesse T."/>
            <person name="Heijnen L."/>
            <person name="Schwarz S."/>
            <person name="Scholler P."/>
            <person name="Heber S."/>
            <person name="Francs P."/>
            <person name="Bielke C."/>
            <person name="Frishman D."/>
            <person name="Haase D."/>
            <person name="Lemcke K."/>
            <person name="Mewes H.W."/>
            <person name="Stocker S."/>
            <person name="Zaccaria P."/>
            <person name="Bevan M."/>
            <person name="Wilson R.K."/>
            <person name="de la Bastide M."/>
            <person name="Habermann K."/>
            <person name="Parnell L."/>
            <person name="Dedhia N."/>
            <person name="Gnoj L."/>
            <person name="Schutz K."/>
            <person name="Huang E."/>
            <person name="Spiegel L."/>
            <person name="Sehkon M."/>
            <person name="Murray J."/>
            <person name="Sheet P."/>
            <person name="Cordes M."/>
            <person name="Abu-Threideh J."/>
            <person name="Stoneking T."/>
            <person name="Kalicki J."/>
            <person name="Graves T."/>
            <person name="Harmon G."/>
            <person name="Edwards J."/>
            <person name="Latreille P."/>
            <person name="Courtney L."/>
            <person name="Cloud J."/>
            <person name="Abbott A."/>
            <person name="Scott K."/>
            <person name="Johnson D."/>
            <person name="Minx P."/>
            <person name="Bentley D."/>
            <person name="Fulton B."/>
            <person name="Miller N."/>
            <person name="Greco T."/>
            <person name="Kemp K."/>
            <person name="Kramer J."/>
            <person name="Fulton L."/>
            <person name="Mardis E."/>
            <person name="Dante M."/>
            <person name="Pepin K."/>
            <person name="Hillier L."/>
            <person name="Nelson J."/>
            <person name="Spieth J."/>
            <person name="Ryan E."/>
            <person name="Andrews S."/>
            <person name="Geisel C."/>
            <person name="Layman D."/>
            <person name="Du H."/>
            <person name="Ali J."/>
            <person name="Berghoff A."/>
            <person name="Jones K."/>
            <person name="Drone K."/>
            <person name="Cotton M."/>
            <person name="Joshu C."/>
            <person name="Antonoiu B."/>
            <person name="Zidanic M."/>
            <person name="Strong C."/>
            <person name="Sun H."/>
            <person name="Lamar B."/>
            <person name="Yordan C."/>
            <person name="Ma P."/>
            <person name="Zhong J."/>
            <person name="Preston R."/>
            <person name="Vil D."/>
            <person name="Shekher M."/>
            <person name="Matero A."/>
            <person name="Shah R."/>
            <person name="Swaby I.K."/>
            <person name="O'Shaughnessy A."/>
            <person name="Rodriguez M."/>
            <person name="Hoffmann J."/>
            <person name="Till S."/>
            <person name="Granat S."/>
            <person name="Shohdy N."/>
            <person name="Hasegawa A."/>
            <person name="Hameed A."/>
            <person name="Lodhi M."/>
            <person name="Johnson A."/>
            <person name="Chen E."/>
            <person name="Marra M."/>
            <person name="Martienssen R."/>
            <person name="McCombie W.R."/>
        </authorList>
    </citation>
    <scope>NUCLEOTIDE SEQUENCE [LARGE SCALE GENOMIC DNA]</scope>
    <source>
        <strain>cv. Columbia</strain>
    </source>
</reference>
<feature type="compositionally biased region" description="Acidic residues" evidence="1">
    <location>
        <begin position="98"/>
        <end position="108"/>
    </location>
</feature>
<dbReference type="PANTHER" id="PTHR46856:SF1">
    <property type="entry name" value="PX DOMAIN-CONTAINING PROTEIN EREL1-RELATED"/>
    <property type="match status" value="1"/>
</dbReference>
<protein>
    <submittedName>
        <fullName evidence="2">Uncharacterized protein F10M6.200</fullName>
    </submittedName>
</protein>
<evidence type="ECO:0000256" key="1">
    <source>
        <dbReference type="SAM" id="MobiDB-lite"/>
    </source>
</evidence>
<reference evidence="2" key="2">
    <citation type="submission" date="1998-02" db="EMBL/GenBank/DDBJ databases">
        <authorList>
            <person name="EU Arabidopsis sequencing project"/>
        </authorList>
    </citation>
    <scope>NUCLEOTIDE SEQUENCE</scope>
</reference>
<feature type="region of interest" description="Disordered" evidence="1">
    <location>
        <begin position="91"/>
        <end position="117"/>
    </location>
</feature>
<name>Q7FKN1_ARATH</name>
<dbReference type="PANTHER" id="PTHR46856">
    <property type="entry name" value="PX DOMAIN-CONTAINING PROTEIN EREL1-RELATED"/>
    <property type="match status" value="1"/>
</dbReference>
<evidence type="ECO:0000313" key="2">
    <source>
        <dbReference type="EMBL" id="CAA16974.1"/>
    </source>
</evidence>
<dbReference type="InterPro" id="IPR044588">
    <property type="entry name" value="EREX-like"/>
</dbReference>
<dbReference type="ExpressionAtlas" id="Q7FKN1">
    <property type="expression patterns" value="baseline and differential"/>
</dbReference>
<reference evidence="2" key="1">
    <citation type="submission" date="1998-02" db="EMBL/GenBank/DDBJ databases">
        <authorList>
            <person name="Bevan M."/>
            <person name="Weichselgartner M."/>
            <person name="Fartmann B."/>
            <person name="Granderath K."/>
            <person name="Dauner D."/>
            <person name="Herzl A."/>
            <person name="Neumann S."/>
            <person name="Hoheisel J."/>
            <person name="Mewes H.W."/>
            <person name="Mayer K."/>
            <person name="Schueller C."/>
        </authorList>
    </citation>
    <scope>NUCLEOTIDE SEQUENCE</scope>
</reference>
<organism evidence="2">
    <name type="scientific">Arabidopsis thaliana</name>
    <name type="common">Mouse-ear cress</name>
    <dbReference type="NCBI Taxonomy" id="3702"/>
    <lineage>
        <taxon>Eukaryota</taxon>
        <taxon>Viridiplantae</taxon>
        <taxon>Streptophyta</taxon>
        <taxon>Embryophyta</taxon>
        <taxon>Tracheophyta</taxon>
        <taxon>Spermatophyta</taxon>
        <taxon>Magnoliopsida</taxon>
        <taxon>eudicotyledons</taxon>
        <taxon>Gunneridae</taxon>
        <taxon>Pentapetalae</taxon>
        <taxon>rosids</taxon>
        <taxon>malvids</taxon>
        <taxon>Brassicales</taxon>
        <taxon>Brassicaceae</taxon>
        <taxon>Camelineae</taxon>
        <taxon>Arabidopsis</taxon>
    </lineage>
</organism>
<dbReference type="AlphaFoldDB" id="Q7FKN1"/>
<proteinExistence type="predicted"/>